<dbReference type="Proteomes" id="UP000683925">
    <property type="component" value="Unassembled WGS sequence"/>
</dbReference>
<proteinExistence type="predicted"/>
<protein>
    <submittedName>
        <fullName evidence="1">Uncharacterized protein</fullName>
    </submittedName>
</protein>
<reference evidence="1" key="1">
    <citation type="submission" date="2021-01" db="EMBL/GenBank/DDBJ databases">
        <authorList>
            <consortium name="Genoscope - CEA"/>
            <person name="William W."/>
        </authorList>
    </citation>
    <scope>NUCLEOTIDE SEQUENCE</scope>
</reference>
<dbReference type="EMBL" id="CAJJDP010000189">
    <property type="protein sequence ID" value="CAD8214667.1"/>
    <property type="molecule type" value="Genomic_DNA"/>
</dbReference>
<dbReference type="AlphaFoldDB" id="A0A8S1YPG7"/>
<sequence>MQIQQKVFLNAIILLKCDYYRNFLVIIHKSNLEAFDLRKSRIAVFITKVGNNQENRNQLNPKQSLSNQGQNVARKGAIAINIPAFLNNYFNPYIQGLCPKMKCLKDHIILIEKTVSPSSIRRMLQSLVQQLNTNEKRGQISFLITMTYNYYVKNLSFNLQEMDQRYKLIQFLFWIRIKNEFLKCQGRFPETQNQILLLETGIINNGKFILKLMRRAQERHHKFNYNNISYRTQQNNSSTYSLQPFDAINNILYRCNPRNFKKFSCNQKKVNDQEITQAKMKQKLDFTLLLNDKFLQLETKVKWSIK</sequence>
<evidence type="ECO:0000313" key="2">
    <source>
        <dbReference type="Proteomes" id="UP000683925"/>
    </source>
</evidence>
<name>A0A8S1YPG7_PAROT</name>
<gene>
    <name evidence="1" type="ORF">POCTA_138.1.T1850010</name>
</gene>
<comment type="caution">
    <text evidence="1">The sequence shown here is derived from an EMBL/GenBank/DDBJ whole genome shotgun (WGS) entry which is preliminary data.</text>
</comment>
<accession>A0A8S1YPG7</accession>
<organism evidence="1 2">
    <name type="scientific">Paramecium octaurelia</name>
    <dbReference type="NCBI Taxonomy" id="43137"/>
    <lineage>
        <taxon>Eukaryota</taxon>
        <taxon>Sar</taxon>
        <taxon>Alveolata</taxon>
        <taxon>Ciliophora</taxon>
        <taxon>Intramacronucleata</taxon>
        <taxon>Oligohymenophorea</taxon>
        <taxon>Peniculida</taxon>
        <taxon>Parameciidae</taxon>
        <taxon>Paramecium</taxon>
    </lineage>
</organism>
<keyword evidence="2" id="KW-1185">Reference proteome</keyword>
<evidence type="ECO:0000313" key="1">
    <source>
        <dbReference type="EMBL" id="CAD8214667.1"/>
    </source>
</evidence>